<sequence>MSATYPEFKRSQSAPWLSRISRPSMRRGECEVGCWLLAAGGHAGAGIVPNSDEVKPRTDMDNRASNANRRGSKMGRAAGRVQEGECQPGDSKSLGCKQEQRKPSLKIDHWQPVPATDCR</sequence>
<proteinExistence type="predicted"/>
<reference evidence="2 3" key="1">
    <citation type="journal article" date="2019" name="Nat. Ecol. Evol.">
        <title>Megaphylogeny resolves global patterns of mushroom evolution.</title>
        <authorList>
            <person name="Varga T."/>
            <person name="Krizsan K."/>
            <person name="Foldi C."/>
            <person name="Dima B."/>
            <person name="Sanchez-Garcia M."/>
            <person name="Sanchez-Ramirez S."/>
            <person name="Szollosi G.J."/>
            <person name="Szarkandi J.G."/>
            <person name="Papp V."/>
            <person name="Albert L."/>
            <person name="Andreopoulos W."/>
            <person name="Angelini C."/>
            <person name="Antonin V."/>
            <person name="Barry K.W."/>
            <person name="Bougher N.L."/>
            <person name="Buchanan P."/>
            <person name="Buyck B."/>
            <person name="Bense V."/>
            <person name="Catcheside P."/>
            <person name="Chovatia M."/>
            <person name="Cooper J."/>
            <person name="Damon W."/>
            <person name="Desjardin D."/>
            <person name="Finy P."/>
            <person name="Geml J."/>
            <person name="Haridas S."/>
            <person name="Hughes K."/>
            <person name="Justo A."/>
            <person name="Karasinski D."/>
            <person name="Kautmanova I."/>
            <person name="Kiss B."/>
            <person name="Kocsube S."/>
            <person name="Kotiranta H."/>
            <person name="LaButti K.M."/>
            <person name="Lechner B.E."/>
            <person name="Liimatainen K."/>
            <person name="Lipzen A."/>
            <person name="Lukacs Z."/>
            <person name="Mihaltcheva S."/>
            <person name="Morgado L.N."/>
            <person name="Niskanen T."/>
            <person name="Noordeloos M.E."/>
            <person name="Ohm R.A."/>
            <person name="Ortiz-Santana B."/>
            <person name="Ovrebo C."/>
            <person name="Racz N."/>
            <person name="Riley R."/>
            <person name="Savchenko A."/>
            <person name="Shiryaev A."/>
            <person name="Soop K."/>
            <person name="Spirin V."/>
            <person name="Szebenyi C."/>
            <person name="Tomsovsky M."/>
            <person name="Tulloss R.E."/>
            <person name="Uehling J."/>
            <person name="Grigoriev I.V."/>
            <person name="Vagvolgyi C."/>
            <person name="Papp T."/>
            <person name="Martin F.M."/>
            <person name="Miettinen O."/>
            <person name="Hibbett D.S."/>
            <person name="Nagy L.G."/>
        </authorList>
    </citation>
    <scope>NUCLEOTIDE SEQUENCE [LARGE SCALE GENOMIC DNA]</scope>
    <source>
        <strain evidence="2 3">FP101781</strain>
    </source>
</reference>
<evidence type="ECO:0000313" key="2">
    <source>
        <dbReference type="EMBL" id="TEB18827.1"/>
    </source>
</evidence>
<gene>
    <name evidence="2" type="ORF">FA13DRAFT_1719432</name>
</gene>
<dbReference type="Proteomes" id="UP000298030">
    <property type="component" value="Unassembled WGS sequence"/>
</dbReference>
<organism evidence="2 3">
    <name type="scientific">Coprinellus micaceus</name>
    <name type="common">Glistening ink-cap mushroom</name>
    <name type="synonym">Coprinus micaceus</name>
    <dbReference type="NCBI Taxonomy" id="71717"/>
    <lineage>
        <taxon>Eukaryota</taxon>
        <taxon>Fungi</taxon>
        <taxon>Dikarya</taxon>
        <taxon>Basidiomycota</taxon>
        <taxon>Agaricomycotina</taxon>
        <taxon>Agaricomycetes</taxon>
        <taxon>Agaricomycetidae</taxon>
        <taxon>Agaricales</taxon>
        <taxon>Agaricineae</taxon>
        <taxon>Psathyrellaceae</taxon>
        <taxon>Coprinellus</taxon>
    </lineage>
</organism>
<dbReference type="EMBL" id="QPFP01000223">
    <property type="protein sequence ID" value="TEB18827.1"/>
    <property type="molecule type" value="Genomic_DNA"/>
</dbReference>
<feature type="region of interest" description="Disordered" evidence="1">
    <location>
        <begin position="45"/>
        <end position="119"/>
    </location>
</feature>
<accession>A0A4Y7SC47</accession>
<feature type="compositionally biased region" description="Basic and acidic residues" evidence="1">
    <location>
        <begin position="52"/>
        <end position="62"/>
    </location>
</feature>
<protein>
    <submittedName>
        <fullName evidence="2">Uncharacterized protein</fullName>
    </submittedName>
</protein>
<comment type="caution">
    <text evidence="2">The sequence shown here is derived from an EMBL/GenBank/DDBJ whole genome shotgun (WGS) entry which is preliminary data.</text>
</comment>
<keyword evidence="3" id="KW-1185">Reference proteome</keyword>
<dbReference type="AlphaFoldDB" id="A0A4Y7SC47"/>
<feature type="compositionally biased region" description="Basic and acidic residues" evidence="1">
    <location>
        <begin position="98"/>
        <end position="109"/>
    </location>
</feature>
<name>A0A4Y7SC47_COPMI</name>
<evidence type="ECO:0000313" key="3">
    <source>
        <dbReference type="Proteomes" id="UP000298030"/>
    </source>
</evidence>
<evidence type="ECO:0000256" key="1">
    <source>
        <dbReference type="SAM" id="MobiDB-lite"/>
    </source>
</evidence>